<gene>
    <name evidence="1" type="ORF">XELAEV_18014255mg</name>
</gene>
<protein>
    <recommendedName>
        <fullName evidence="3">GIY-YIG domain-containing protein</fullName>
    </recommendedName>
</protein>
<name>A0A974DGG5_XENLA</name>
<reference evidence="2" key="1">
    <citation type="journal article" date="2016" name="Nature">
        <title>Genome evolution in the allotetraploid frog Xenopus laevis.</title>
        <authorList>
            <person name="Session A.M."/>
            <person name="Uno Y."/>
            <person name="Kwon T."/>
            <person name="Chapman J.A."/>
            <person name="Toyoda A."/>
            <person name="Takahashi S."/>
            <person name="Fukui A."/>
            <person name="Hikosaka A."/>
            <person name="Suzuki A."/>
            <person name="Kondo M."/>
            <person name="van Heeringen S.J."/>
            <person name="Quigley I."/>
            <person name="Heinz S."/>
            <person name="Ogino H."/>
            <person name="Ochi H."/>
            <person name="Hellsten U."/>
            <person name="Lyons J.B."/>
            <person name="Simakov O."/>
            <person name="Putnam N."/>
            <person name="Stites J."/>
            <person name="Kuroki Y."/>
            <person name="Tanaka T."/>
            <person name="Michiue T."/>
            <person name="Watanabe M."/>
            <person name="Bogdanovic O."/>
            <person name="Lister R."/>
            <person name="Georgiou G."/>
            <person name="Paranjpe S.S."/>
            <person name="van Kruijsbergen I."/>
            <person name="Shu S."/>
            <person name="Carlson J."/>
            <person name="Kinoshita T."/>
            <person name="Ohta Y."/>
            <person name="Mawaribuchi S."/>
            <person name="Jenkins J."/>
            <person name="Grimwood J."/>
            <person name="Schmutz J."/>
            <person name="Mitros T."/>
            <person name="Mozaffari S.V."/>
            <person name="Suzuki Y."/>
            <person name="Haramoto Y."/>
            <person name="Yamamoto T.S."/>
            <person name="Takagi C."/>
            <person name="Heald R."/>
            <person name="Miller K."/>
            <person name="Haudenschild C."/>
            <person name="Kitzman J."/>
            <person name="Nakayama T."/>
            <person name="Izutsu Y."/>
            <person name="Robert J."/>
            <person name="Fortriede J."/>
            <person name="Burns K."/>
            <person name="Lotay V."/>
            <person name="Karimi K."/>
            <person name="Yasuoka Y."/>
            <person name="Dichmann D.S."/>
            <person name="Flajnik M.F."/>
            <person name="Houston D.W."/>
            <person name="Shendure J."/>
            <person name="DuPasquier L."/>
            <person name="Vize P.D."/>
            <person name="Zorn A.M."/>
            <person name="Ito M."/>
            <person name="Marcotte E.M."/>
            <person name="Wallingford J.B."/>
            <person name="Ito Y."/>
            <person name="Asashima M."/>
            <person name="Ueno N."/>
            <person name="Matsuda Y."/>
            <person name="Veenstra G.J."/>
            <person name="Fujiyama A."/>
            <person name="Harland R.M."/>
            <person name="Taira M."/>
            <person name="Rokhsar D.S."/>
        </authorList>
    </citation>
    <scope>NUCLEOTIDE SEQUENCE [LARGE SCALE GENOMIC DNA]</scope>
    <source>
        <strain evidence="2">J</strain>
    </source>
</reference>
<accession>A0A974DGG5</accession>
<evidence type="ECO:0000313" key="1">
    <source>
        <dbReference type="EMBL" id="OCT91198.1"/>
    </source>
</evidence>
<evidence type="ECO:0000313" key="2">
    <source>
        <dbReference type="Proteomes" id="UP000694892"/>
    </source>
</evidence>
<proteinExistence type="predicted"/>
<dbReference type="EMBL" id="CM004469">
    <property type="protein sequence ID" value="OCT91198.1"/>
    <property type="molecule type" value="Genomic_DNA"/>
</dbReference>
<organism evidence="1 2">
    <name type="scientific">Xenopus laevis</name>
    <name type="common">African clawed frog</name>
    <dbReference type="NCBI Taxonomy" id="8355"/>
    <lineage>
        <taxon>Eukaryota</taxon>
        <taxon>Metazoa</taxon>
        <taxon>Chordata</taxon>
        <taxon>Craniata</taxon>
        <taxon>Vertebrata</taxon>
        <taxon>Euteleostomi</taxon>
        <taxon>Amphibia</taxon>
        <taxon>Batrachia</taxon>
        <taxon>Anura</taxon>
        <taxon>Pipoidea</taxon>
        <taxon>Pipidae</taxon>
        <taxon>Xenopodinae</taxon>
        <taxon>Xenopus</taxon>
        <taxon>Xenopus</taxon>
    </lineage>
</organism>
<sequence>MSCNCCNSIIKGANINHPITGKEIKLMPFATCTTNFVVYVLKCPCGILDVGKTIRSVNTRIKEHKNNIRNFKADTYNDTPVSRHFATAKHNACQLKWKVLEVVPKSPKGGDRNT</sequence>
<evidence type="ECO:0008006" key="3">
    <source>
        <dbReference type="Google" id="ProtNLM"/>
    </source>
</evidence>
<feature type="non-terminal residue" evidence="1">
    <location>
        <position position="114"/>
    </location>
</feature>
<dbReference type="Proteomes" id="UP000694892">
    <property type="component" value="Chromosome 2S"/>
</dbReference>
<dbReference type="AlphaFoldDB" id="A0A974DGG5"/>